<gene>
    <name evidence="2" type="ORF">CF168_04790</name>
</gene>
<dbReference type="Proteomes" id="UP000198367">
    <property type="component" value="Chromosome"/>
</dbReference>
<feature type="transmembrane region" description="Helical" evidence="1">
    <location>
        <begin position="54"/>
        <end position="73"/>
    </location>
</feature>
<sequence>MKDFFKNKIHTRSLSMISALVLIISGVVMCAKDMSVDGKINVKSAFIEGSLETGSLGLLVIFVGFIIIIALNFDTKPYKGQEFELDVEGIKFKGKGLSQHKIKDLIEAMKSFKGT</sequence>
<dbReference type="KEGG" id="sbj:CF168_04790"/>
<organism evidence="2 3">
    <name type="scientific">Shewanella bicestrii</name>
    <dbReference type="NCBI Taxonomy" id="2018305"/>
    <lineage>
        <taxon>Bacteria</taxon>
        <taxon>Pseudomonadati</taxon>
        <taxon>Pseudomonadota</taxon>
        <taxon>Gammaproteobacteria</taxon>
        <taxon>Alteromonadales</taxon>
        <taxon>Shewanellaceae</taxon>
        <taxon>Shewanella</taxon>
    </lineage>
</organism>
<proteinExistence type="predicted"/>
<accession>A0A220UJ30</accession>
<name>A0A220UJ30_9GAMM</name>
<reference evidence="2 3" key="1">
    <citation type="submission" date="2017-07" db="EMBL/GenBank/DDBJ databases">
        <title>Phenotypical and genomic characterization of a clinical isolate of Shewanella bicestrii sp. nov. producing an extended-spectrum beta-lactamase and a new oxacillinase variant.</title>
        <authorList>
            <person name="Jousset A.B."/>
            <person name="Bonnin R.A."/>
            <person name="Girlich D."/>
            <person name="Dabos L."/>
            <person name="Potron A."/>
            <person name="Dortet L."/>
            <person name="Glaser P."/>
            <person name="Naas T."/>
        </authorList>
    </citation>
    <scope>NUCLEOTIDE SEQUENCE [LARGE SCALE GENOMIC DNA]</scope>
    <source>
        <strain evidence="2 3">JAB-1</strain>
    </source>
</reference>
<keyword evidence="1" id="KW-1133">Transmembrane helix</keyword>
<keyword evidence="1" id="KW-0812">Transmembrane</keyword>
<evidence type="ECO:0000313" key="2">
    <source>
        <dbReference type="EMBL" id="ASK68244.1"/>
    </source>
</evidence>
<dbReference type="EMBL" id="CP022358">
    <property type="protein sequence ID" value="ASK68244.1"/>
    <property type="molecule type" value="Genomic_DNA"/>
</dbReference>
<evidence type="ECO:0000313" key="3">
    <source>
        <dbReference type="Proteomes" id="UP000198367"/>
    </source>
</evidence>
<evidence type="ECO:0000256" key="1">
    <source>
        <dbReference type="SAM" id="Phobius"/>
    </source>
</evidence>
<keyword evidence="1" id="KW-0472">Membrane</keyword>
<dbReference type="AlphaFoldDB" id="A0A220UJ30"/>
<dbReference type="RefSeq" id="WP_089067155.1">
    <property type="nucleotide sequence ID" value="NZ_CP022358.1"/>
</dbReference>
<keyword evidence="3" id="KW-1185">Reference proteome</keyword>
<protein>
    <submittedName>
        <fullName evidence="2">Uncharacterized protein</fullName>
    </submittedName>
</protein>